<name>A0AAN9A6L9_HALRR</name>
<feature type="non-terminal residue" evidence="1">
    <location>
        <position position="58"/>
    </location>
</feature>
<keyword evidence="2" id="KW-1185">Reference proteome</keyword>
<feature type="non-terminal residue" evidence="1">
    <location>
        <position position="1"/>
    </location>
</feature>
<dbReference type="EMBL" id="JAXCGZ010009568">
    <property type="protein sequence ID" value="KAK7076718.1"/>
    <property type="molecule type" value="Genomic_DNA"/>
</dbReference>
<dbReference type="AlphaFoldDB" id="A0AAN9A6L9"/>
<gene>
    <name evidence="1" type="ORF">SK128_021637</name>
</gene>
<organism evidence="1 2">
    <name type="scientific">Halocaridina rubra</name>
    <name type="common">Hawaiian red shrimp</name>
    <dbReference type="NCBI Taxonomy" id="373956"/>
    <lineage>
        <taxon>Eukaryota</taxon>
        <taxon>Metazoa</taxon>
        <taxon>Ecdysozoa</taxon>
        <taxon>Arthropoda</taxon>
        <taxon>Crustacea</taxon>
        <taxon>Multicrustacea</taxon>
        <taxon>Malacostraca</taxon>
        <taxon>Eumalacostraca</taxon>
        <taxon>Eucarida</taxon>
        <taxon>Decapoda</taxon>
        <taxon>Pleocyemata</taxon>
        <taxon>Caridea</taxon>
        <taxon>Atyoidea</taxon>
        <taxon>Atyidae</taxon>
        <taxon>Halocaridina</taxon>
    </lineage>
</organism>
<accession>A0AAN9A6L9</accession>
<comment type="caution">
    <text evidence="1">The sequence shown here is derived from an EMBL/GenBank/DDBJ whole genome shotgun (WGS) entry which is preliminary data.</text>
</comment>
<proteinExistence type="predicted"/>
<sequence>HSRRKVKRDFLQFNAVIINQEQIYLIGRKFRGGDKYPMRTKIHYYPVIYFGAAHVSIK</sequence>
<evidence type="ECO:0000313" key="2">
    <source>
        <dbReference type="Proteomes" id="UP001381693"/>
    </source>
</evidence>
<dbReference type="Proteomes" id="UP001381693">
    <property type="component" value="Unassembled WGS sequence"/>
</dbReference>
<reference evidence="1 2" key="1">
    <citation type="submission" date="2023-11" db="EMBL/GenBank/DDBJ databases">
        <title>Halocaridina rubra genome assembly.</title>
        <authorList>
            <person name="Smith C."/>
        </authorList>
    </citation>
    <scope>NUCLEOTIDE SEQUENCE [LARGE SCALE GENOMIC DNA]</scope>
    <source>
        <strain evidence="1">EP-1</strain>
        <tissue evidence="1">Whole</tissue>
    </source>
</reference>
<protein>
    <submittedName>
        <fullName evidence="1">Uncharacterized protein</fullName>
    </submittedName>
</protein>
<evidence type="ECO:0000313" key="1">
    <source>
        <dbReference type="EMBL" id="KAK7076718.1"/>
    </source>
</evidence>